<evidence type="ECO:0000256" key="3">
    <source>
        <dbReference type="ARBA" id="ARBA00022989"/>
    </source>
</evidence>
<dbReference type="WBParaSite" id="PTRK_0001631600.1">
    <property type="protein sequence ID" value="PTRK_0001631600.1"/>
    <property type="gene ID" value="PTRK_0001631600"/>
</dbReference>
<evidence type="ECO:0000256" key="4">
    <source>
        <dbReference type="ARBA" id="ARBA00023136"/>
    </source>
</evidence>
<dbReference type="PANTHER" id="PTHR10736">
    <property type="entry name" value="BESTROPHIN"/>
    <property type="match status" value="1"/>
</dbReference>
<dbReference type="PANTHER" id="PTHR10736:SF0">
    <property type="entry name" value="BESTROPHIN HOMOLOG"/>
    <property type="match status" value="1"/>
</dbReference>
<organism evidence="7 8">
    <name type="scientific">Parastrongyloides trichosuri</name>
    <name type="common">Possum-specific nematode worm</name>
    <dbReference type="NCBI Taxonomy" id="131310"/>
    <lineage>
        <taxon>Eukaryota</taxon>
        <taxon>Metazoa</taxon>
        <taxon>Ecdysozoa</taxon>
        <taxon>Nematoda</taxon>
        <taxon>Chromadorea</taxon>
        <taxon>Rhabditida</taxon>
        <taxon>Tylenchina</taxon>
        <taxon>Panagrolaimomorpha</taxon>
        <taxon>Strongyloidoidea</taxon>
        <taxon>Strongyloididae</taxon>
        <taxon>Parastrongyloides</taxon>
    </lineage>
</organism>
<dbReference type="GO" id="GO:0034707">
    <property type="term" value="C:chloride channel complex"/>
    <property type="evidence" value="ECO:0007669"/>
    <property type="project" value="UniProtKB-KW"/>
</dbReference>
<feature type="transmembrane region" description="Helical" evidence="6">
    <location>
        <begin position="265"/>
        <end position="283"/>
    </location>
</feature>
<evidence type="ECO:0000256" key="2">
    <source>
        <dbReference type="ARBA" id="ARBA00022692"/>
    </source>
</evidence>
<protein>
    <recommendedName>
        <fullName evidence="6">Bestrophin homolog</fullName>
    </recommendedName>
</protein>
<comment type="function">
    <text evidence="6">Forms chloride channels.</text>
</comment>
<evidence type="ECO:0000256" key="5">
    <source>
        <dbReference type="ARBA" id="ARBA00034769"/>
    </source>
</evidence>
<keyword evidence="6" id="KW-0407">Ion channel</keyword>
<evidence type="ECO:0000256" key="6">
    <source>
        <dbReference type="RuleBase" id="RU363126"/>
    </source>
</evidence>
<reference evidence="8" key="1">
    <citation type="submission" date="2017-02" db="UniProtKB">
        <authorList>
            <consortium name="WormBaseParasite"/>
        </authorList>
    </citation>
    <scope>IDENTIFICATION</scope>
</reference>
<comment type="similarity">
    <text evidence="5 6">Belongs to the anion channel-forming bestrophin (TC 1.A.46) family. Calcium-sensitive chloride channel subfamily.</text>
</comment>
<feature type="transmembrane region" description="Helical" evidence="6">
    <location>
        <begin position="232"/>
        <end position="253"/>
    </location>
</feature>
<keyword evidence="4 6" id="KW-0472">Membrane</keyword>
<dbReference type="InterPro" id="IPR021134">
    <property type="entry name" value="Bestrophin-like"/>
</dbReference>
<sequence length="650" mass="73850">MTVAYMHNIGNAGFRNIMKVLLRWRGSVWKAVIAEFMIWTIIYTILSVIYRVVLSPEQKLIFESVSLICREYGDFIPLTFMLGSFVTTIMTRWTKTFTTIPWSDAFSLYLAAYLEGTDERSVLMRRCVVRQVVTLQAMVFRLVSPRVKNRFPSFDQFIEAGLVTSDEREQMNNDMCFHLPVRWAFQIVMQARKEGRIKSDQAVQDLFKVINDFRARCINVFLIDFMPIPLSYTQVVLLTVRIYFIIAIMGRQFHTNESPRSPTAIDLYVPFLTMFQFIFYVGWAKVAEALLNPFGADDDDFELNWIWERNLKVGLSTIESSDNYAPPLCRDSLFKGDDFDLGELLVTHGSKYGGSEPLIGSAVLDAIGGEGRISVLSRRRSLYPDNYYDSNSDQANMLPNMKQTMRQRLASVVSNLTLNSTKAVSSINMKEKSQKFKAMALTIGEEECSPTASYAKMGDDYEGKCIVNPCFSQELSNYSSPKSYRKDKINDGYIDDNDSSYSGVVGIDNNGVIKTKLSKSNDIIIDIISTNDSDSCPPSRETLSQKNSYHAPSINSSVSNVPENSLIISQCRNKRTNKPYIVLSLPKSKKRNDKKYFEKFKKFKGNINSKSIKKEENDGCEKGGVKNISNINIGASSIEDEYDNVDHIKF</sequence>
<evidence type="ECO:0000313" key="8">
    <source>
        <dbReference type="WBParaSite" id="PTRK_0001631600.1"/>
    </source>
</evidence>
<proteinExistence type="inferred from homology"/>
<keyword evidence="3 6" id="KW-1133">Transmembrane helix</keyword>
<dbReference type="GO" id="GO:0005886">
    <property type="term" value="C:plasma membrane"/>
    <property type="evidence" value="ECO:0007669"/>
    <property type="project" value="UniProtKB-SubCell"/>
</dbReference>
<keyword evidence="6" id="KW-0869">Chloride channel</keyword>
<dbReference type="STRING" id="131310.A0A0N5A3W2"/>
<keyword evidence="7" id="KW-1185">Reference proteome</keyword>
<dbReference type="Proteomes" id="UP000038045">
    <property type="component" value="Unplaced"/>
</dbReference>
<evidence type="ECO:0000313" key="7">
    <source>
        <dbReference type="Proteomes" id="UP000038045"/>
    </source>
</evidence>
<name>A0A0N5A3W2_PARTI</name>
<dbReference type="AlphaFoldDB" id="A0A0N5A3W2"/>
<keyword evidence="6" id="KW-0813">Transport</keyword>
<dbReference type="InterPro" id="IPR000615">
    <property type="entry name" value="Bestrophin"/>
</dbReference>
<keyword evidence="6" id="KW-0868">Chloride</keyword>
<keyword evidence="6" id="KW-1003">Cell membrane</keyword>
<dbReference type="Pfam" id="PF01062">
    <property type="entry name" value="Bestrophin"/>
    <property type="match status" value="1"/>
</dbReference>
<evidence type="ECO:0000256" key="1">
    <source>
        <dbReference type="ARBA" id="ARBA00004370"/>
    </source>
</evidence>
<keyword evidence="2 6" id="KW-0812">Transmembrane</keyword>
<feature type="transmembrane region" description="Helical" evidence="6">
    <location>
        <begin position="28"/>
        <end position="54"/>
    </location>
</feature>
<dbReference type="GO" id="GO:0005254">
    <property type="term" value="F:chloride channel activity"/>
    <property type="evidence" value="ECO:0007669"/>
    <property type="project" value="UniProtKB-KW"/>
</dbReference>
<accession>A0A0N5A3W2</accession>
<comment type="subcellular location">
    <subcellularLocation>
        <location evidence="6">Cell membrane</location>
        <topology evidence="6">Multi-pass membrane protein</topology>
    </subcellularLocation>
    <subcellularLocation>
        <location evidence="1">Membrane</location>
    </subcellularLocation>
</comment>
<keyword evidence="6" id="KW-0406">Ion transport</keyword>